<name>H7EME3_9SPIR</name>
<comment type="caution">
    <text evidence="2">The sequence shown here is derived from an EMBL/GenBank/DDBJ whole genome shotgun (WGS) entry which is preliminary data.</text>
</comment>
<accession>H7EME3</accession>
<dbReference type="Proteomes" id="UP000003571">
    <property type="component" value="Unassembled WGS sequence"/>
</dbReference>
<dbReference type="PATRIC" id="fig|907348.3.peg.2122"/>
<keyword evidence="1" id="KW-0812">Transmembrane</keyword>
<evidence type="ECO:0000256" key="1">
    <source>
        <dbReference type="SAM" id="Phobius"/>
    </source>
</evidence>
<protein>
    <submittedName>
        <fullName evidence="2">Uncharacterized protein</fullName>
    </submittedName>
</protein>
<dbReference type="RefSeq" id="WP_002705460.1">
    <property type="nucleotide sequence ID" value="NZ_AGRW01000051.1"/>
</dbReference>
<evidence type="ECO:0000313" key="3">
    <source>
        <dbReference type="Proteomes" id="UP000003571"/>
    </source>
</evidence>
<organism evidence="2 3">
    <name type="scientific">Treponema saccharophilum DSM 2985</name>
    <dbReference type="NCBI Taxonomy" id="907348"/>
    <lineage>
        <taxon>Bacteria</taxon>
        <taxon>Pseudomonadati</taxon>
        <taxon>Spirochaetota</taxon>
        <taxon>Spirochaetia</taxon>
        <taxon>Spirochaetales</taxon>
        <taxon>Treponemataceae</taxon>
        <taxon>Treponema</taxon>
    </lineage>
</organism>
<gene>
    <name evidence="2" type="ORF">TresaDRAFT_0365</name>
</gene>
<evidence type="ECO:0000313" key="2">
    <source>
        <dbReference type="EMBL" id="EIC01228.1"/>
    </source>
</evidence>
<dbReference type="AlphaFoldDB" id="H7EME3"/>
<feature type="transmembrane region" description="Helical" evidence="1">
    <location>
        <begin position="9"/>
        <end position="31"/>
    </location>
</feature>
<dbReference type="STRING" id="907348.TresaDRAFT_0365"/>
<reference evidence="2 3" key="1">
    <citation type="submission" date="2011-09" db="EMBL/GenBank/DDBJ databases">
        <title>The draft genome of Treponema saccharophilum DSM 2985.</title>
        <authorList>
            <consortium name="US DOE Joint Genome Institute (JGI-PGF)"/>
            <person name="Lucas S."/>
            <person name="Copeland A."/>
            <person name="Lapidus A."/>
            <person name="Glavina del Rio T."/>
            <person name="Dalin E."/>
            <person name="Tice H."/>
            <person name="Bruce D."/>
            <person name="Goodwin L."/>
            <person name="Pitluck S."/>
            <person name="Peters L."/>
            <person name="Kyrpides N."/>
            <person name="Mavromatis K."/>
            <person name="Ivanova N."/>
            <person name="Markowitz V."/>
            <person name="Cheng J.-F."/>
            <person name="Hugenholtz P."/>
            <person name="Woyke T."/>
            <person name="Wu D."/>
            <person name="Gronow S."/>
            <person name="Wellnitz S."/>
            <person name="Brambilla E."/>
            <person name="Klenk H.-P."/>
            <person name="Eisen J.A."/>
        </authorList>
    </citation>
    <scope>NUCLEOTIDE SEQUENCE [LARGE SCALE GENOMIC DNA]</scope>
    <source>
        <strain evidence="2 3">DSM 2985</strain>
    </source>
</reference>
<dbReference type="OrthoDB" id="360439at2"/>
<keyword evidence="1" id="KW-0472">Membrane</keyword>
<proteinExistence type="predicted"/>
<dbReference type="EMBL" id="AGRW01000051">
    <property type="protein sequence ID" value="EIC01228.1"/>
    <property type="molecule type" value="Genomic_DNA"/>
</dbReference>
<keyword evidence="1" id="KW-1133">Transmembrane helix</keyword>
<keyword evidence="3" id="KW-1185">Reference proteome</keyword>
<sequence>MKAKTKKNLVIYGSFFGILLAMLAAMFAAVWGARPSWKKGLAAEIQGVLEKSGGDVRVGRFVELDSMISTSSALYELDGKDAGGRLALVVRVPSLVGPVPAVFTCARDGSGVSFEGYVGDFGRTVPVLSSRISRGIMNYWISLVPRIVSRAKIPAEGDL</sequence>